<keyword evidence="9 15" id="KW-1133">Transmembrane helix</keyword>
<evidence type="ECO:0000259" key="16">
    <source>
        <dbReference type="PROSITE" id="PS50857"/>
    </source>
</evidence>
<evidence type="ECO:0000313" key="19">
    <source>
        <dbReference type="Proteomes" id="UP000194639"/>
    </source>
</evidence>
<evidence type="ECO:0000256" key="11">
    <source>
        <dbReference type="ARBA" id="ARBA00023136"/>
    </source>
</evidence>
<dbReference type="PIRSF" id="PIRSF000292">
    <property type="entry name" value="Ubi_od_II"/>
    <property type="match status" value="1"/>
</dbReference>
<dbReference type="NCBIfam" id="TIGR01433">
    <property type="entry name" value="CyoA"/>
    <property type="match status" value="1"/>
</dbReference>
<evidence type="ECO:0000256" key="7">
    <source>
        <dbReference type="ARBA" id="ARBA00022729"/>
    </source>
</evidence>
<keyword evidence="3 14" id="KW-0813">Transport</keyword>
<dbReference type="SUPFAM" id="SSF49503">
    <property type="entry name" value="Cupredoxins"/>
    <property type="match status" value="1"/>
</dbReference>
<dbReference type="CDD" id="cd04212">
    <property type="entry name" value="CuRO_UO_II"/>
    <property type="match status" value="1"/>
</dbReference>
<evidence type="ECO:0000256" key="10">
    <source>
        <dbReference type="ARBA" id="ARBA00023002"/>
    </source>
</evidence>
<feature type="transmembrane region" description="Helical" evidence="15">
    <location>
        <begin position="40"/>
        <end position="66"/>
    </location>
</feature>
<dbReference type="PROSITE" id="PS51257">
    <property type="entry name" value="PROKAR_LIPOPROTEIN"/>
    <property type="match status" value="1"/>
</dbReference>
<name>A0A252A3M3_9PROT</name>
<dbReference type="Gene3D" id="1.10.287.90">
    <property type="match status" value="1"/>
</dbReference>
<dbReference type="AlphaFoldDB" id="A0A252A3M3"/>
<feature type="domain" description="Cytochrome oxidase subunit II transmembrane region profile" evidence="17">
    <location>
        <begin position="18"/>
        <end position="115"/>
    </location>
</feature>
<dbReference type="InterPro" id="IPR011759">
    <property type="entry name" value="Cyt_c_oxidase_su2_TM_dom"/>
</dbReference>
<dbReference type="GO" id="GO:0042773">
    <property type="term" value="P:ATP synthesis coupled electron transport"/>
    <property type="evidence" value="ECO:0007669"/>
    <property type="project" value="TreeGrafter"/>
</dbReference>
<dbReference type="InterPro" id="IPR010514">
    <property type="entry name" value="COX_ARM"/>
</dbReference>
<keyword evidence="6 15" id="KW-0812">Transmembrane</keyword>
<accession>A0A252A3M3</accession>
<dbReference type="InterPro" id="IPR006333">
    <property type="entry name" value="Cyt_o_ubiquinol_oxidase_su2"/>
</dbReference>
<evidence type="ECO:0000256" key="15">
    <source>
        <dbReference type="SAM" id="Phobius"/>
    </source>
</evidence>
<dbReference type="Proteomes" id="UP000194639">
    <property type="component" value="Unassembled WGS sequence"/>
</dbReference>
<dbReference type="InterPro" id="IPR045187">
    <property type="entry name" value="CcO_II"/>
</dbReference>
<dbReference type="InterPro" id="IPR034227">
    <property type="entry name" value="CuRO_UO_II"/>
</dbReference>
<sequence length="304" mass="33915">MSYSKGKYLLSLMATLALSGCSDLELLNPKGSVGEQEKNLILLSMGVMLCVVIPVVALSLFFAWHYRASNPNAKHDPTWHHSTAIEIVVWGIPMAIIAFLGWKIWVTTHALDPYKKLDSAAAAVEVDVVALNWKWLFIYPQYGVATVNVLNIPVNRPINFHLTSDSNMNSFFIPRLGSQIYAMAGMETQLHLMGTEVGTYPGRSTAFSGPGFSGMHFPVHVQAEEQFNDWVKEAHNSINALDDTSYLVLRKDSEDNPETIYGSVKPEIFQEITMQYDCTQENSLRREGDVSHCTQSGSVVMEKH</sequence>
<keyword evidence="13" id="KW-0449">Lipoprotein</keyword>
<evidence type="ECO:0000313" key="18">
    <source>
        <dbReference type="EMBL" id="OUI83366.1"/>
    </source>
</evidence>
<proteinExistence type="inferred from homology"/>
<dbReference type="InterPro" id="IPR036257">
    <property type="entry name" value="Cyt_c_oxidase_su2_TM_sf"/>
</dbReference>
<reference evidence="18 19" key="1">
    <citation type="submission" date="2014-06" db="EMBL/GenBank/DDBJ databases">
        <authorList>
            <person name="Ju J."/>
            <person name="Zhang J."/>
        </authorList>
    </citation>
    <scope>NUCLEOTIDE SEQUENCE [LARGE SCALE GENOMIC DNA]</scope>
    <source>
        <strain evidence="18">DmW_045</strain>
    </source>
</reference>
<dbReference type="PROSITE" id="PS50999">
    <property type="entry name" value="COX2_TM"/>
    <property type="match status" value="1"/>
</dbReference>
<evidence type="ECO:0000256" key="5">
    <source>
        <dbReference type="ARBA" id="ARBA00022660"/>
    </source>
</evidence>
<evidence type="ECO:0000256" key="13">
    <source>
        <dbReference type="ARBA" id="ARBA00023288"/>
    </source>
</evidence>
<dbReference type="PANTHER" id="PTHR22888:SF18">
    <property type="entry name" value="CYTOCHROME BO(3) UBIQUINOL OXIDASE SUBUNIT 2"/>
    <property type="match status" value="1"/>
</dbReference>
<keyword evidence="8 14" id="KW-0249">Electron transport</keyword>
<dbReference type="EMBL" id="JOMO01000015">
    <property type="protein sequence ID" value="OUI83366.1"/>
    <property type="molecule type" value="Genomic_DNA"/>
</dbReference>
<keyword evidence="7" id="KW-0732">Signal</keyword>
<dbReference type="SUPFAM" id="SSF81464">
    <property type="entry name" value="Cytochrome c oxidase subunit II-like, transmembrane region"/>
    <property type="match status" value="1"/>
</dbReference>
<dbReference type="GO" id="GO:0004129">
    <property type="term" value="F:cytochrome-c oxidase activity"/>
    <property type="evidence" value="ECO:0007669"/>
    <property type="project" value="UniProtKB-UniRule"/>
</dbReference>
<evidence type="ECO:0000256" key="4">
    <source>
        <dbReference type="ARBA" id="ARBA00022475"/>
    </source>
</evidence>
<dbReference type="PANTHER" id="PTHR22888">
    <property type="entry name" value="CYTOCHROME C OXIDASE, SUBUNIT II"/>
    <property type="match status" value="1"/>
</dbReference>
<dbReference type="GO" id="GO:0016682">
    <property type="term" value="F:oxidoreductase activity, acting on diphenols and related substances as donors, oxygen as acceptor"/>
    <property type="evidence" value="ECO:0007669"/>
    <property type="project" value="InterPro"/>
</dbReference>
<evidence type="ECO:0000256" key="2">
    <source>
        <dbReference type="ARBA" id="ARBA00007866"/>
    </source>
</evidence>
<organism evidence="18 19">
    <name type="scientific">Acetobacter orientalis</name>
    <dbReference type="NCBI Taxonomy" id="146474"/>
    <lineage>
        <taxon>Bacteria</taxon>
        <taxon>Pseudomonadati</taxon>
        <taxon>Pseudomonadota</taxon>
        <taxon>Alphaproteobacteria</taxon>
        <taxon>Acetobacterales</taxon>
        <taxon>Acetobacteraceae</taxon>
        <taxon>Acetobacter</taxon>
    </lineage>
</organism>
<dbReference type="InterPro" id="IPR002429">
    <property type="entry name" value="CcO_II-like_C"/>
</dbReference>
<feature type="domain" description="Cytochrome oxidase subunit II copper A binding" evidence="16">
    <location>
        <begin position="121"/>
        <end position="233"/>
    </location>
</feature>
<dbReference type="GO" id="GO:0005886">
    <property type="term" value="C:plasma membrane"/>
    <property type="evidence" value="ECO:0007669"/>
    <property type="project" value="UniProtKB-SubCell"/>
</dbReference>
<dbReference type="Pfam" id="PF06481">
    <property type="entry name" value="COX_ARM"/>
    <property type="match status" value="1"/>
</dbReference>
<dbReference type="Gene3D" id="2.60.40.420">
    <property type="entry name" value="Cupredoxins - blue copper proteins"/>
    <property type="match status" value="1"/>
</dbReference>
<evidence type="ECO:0000259" key="17">
    <source>
        <dbReference type="PROSITE" id="PS50999"/>
    </source>
</evidence>
<feature type="transmembrane region" description="Helical" evidence="15">
    <location>
        <begin position="87"/>
        <end position="105"/>
    </location>
</feature>
<dbReference type="RefSeq" id="WP_086552060.1">
    <property type="nucleotide sequence ID" value="NZ_JOMO01000015.1"/>
</dbReference>
<evidence type="ECO:0000256" key="14">
    <source>
        <dbReference type="PIRNR" id="PIRNR000292"/>
    </source>
</evidence>
<dbReference type="PROSITE" id="PS50857">
    <property type="entry name" value="COX2_CUA"/>
    <property type="match status" value="1"/>
</dbReference>
<dbReference type="GO" id="GO:0005507">
    <property type="term" value="F:copper ion binding"/>
    <property type="evidence" value="ECO:0007669"/>
    <property type="project" value="InterPro"/>
</dbReference>
<evidence type="ECO:0000256" key="6">
    <source>
        <dbReference type="ARBA" id="ARBA00022692"/>
    </source>
</evidence>
<keyword evidence="11 14" id="KW-0472">Membrane</keyword>
<evidence type="ECO:0000256" key="9">
    <source>
        <dbReference type="ARBA" id="ARBA00022989"/>
    </source>
</evidence>
<comment type="caution">
    <text evidence="18">The sequence shown here is derived from an EMBL/GenBank/DDBJ whole genome shotgun (WGS) entry which is preliminary data.</text>
</comment>
<keyword evidence="4 14" id="KW-1003">Cell membrane</keyword>
<evidence type="ECO:0000256" key="12">
    <source>
        <dbReference type="ARBA" id="ARBA00023139"/>
    </source>
</evidence>
<evidence type="ECO:0000256" key="1">
    <source>
        <dbReference type="ARBA" id="ARBA00004651"/>
    </source>
</evidence>
<dbReference type="InterPro" id="IPR008972">
    <property type="entry name" value="Cupredoxin"/>
</dbReference>
<evidence type="ECO:0000256" key="8">
    <source>
        <dbReference type="ARBA" id="ARBA00022982"/>
    </source>
</evidence>
<gene>
    <name evidence="18" type="ORF">HK12_02570</name>
</gene>
<comment type="subcellular location">
    <subcellularLocation>
        <location evidence="1">Cell membrane</location>
        <topology evidence="1">Multi-pass membrane protein</topology>
    </subcellularLocation>
</comment>
<keyword evidence="12" id="KW-0564">Palmitate</keyword>
<dbReference type="GO" id="GO:0009486">
    <property type="term" value="F:cytochrome bo3 ubiquinol oxidase activity"/>
    <property type="evidence" value="ECO:0007669"/>
    <property type="project" value="InterPro"/>
</dbReference>
<protein>
    <recommendedName>
        <fullName evidence="14">Ubiquinol oxidase subunit 2</fullName>
    </recommendedName>
</protein>
<keyword evidence="10 14" id="KW-0560">Oxidoreductase</keyword>
<keyword evidence="5 14" id="KW-0679">Respiratory chain</keyword>
<comment type="similarity">
    <text evidence="2 14">Belongs to the cytochrome c oxidase subunit 2 family.</text>
</comment>
<evidence type="ECO:0000256" key="3">
    <source>
        <dbReference type="ARBA" id="ARBA00022448"/>
    </source>
</evidence>